<name>A0A1R4H1X1_9GAMM</name>
<evidence type="ECO:0000313" key="1">
    <source>
        <dbReference type="EMBL" id="SJM90223.1"/>
    </source>
</evidence>
<keyword evidence="2" id="KW-1185">Reference proteome</keyword>
<organism evidence="1 2">
    <name type="scientific">Crenothrix polyspora</name>
    <dbReference type="NCBI Taxonomy" id="360316"/>
    <lineage>
        <taxon>Bacteria</taxon>
        <taxon>Pseudomonadati</taxon>
        <taxon>Pseudomonadota</taxon>
        <taxon>Gammaproteobacteria</taxon>
        <taxon>Methylococcales</taxon>
        <taxon>Crenotrichaceae</taxon>
        <taxon>Crenothrix</taxon>
    </lineage>
</organism>
<proteinExistence type="predicted"/>
<reference evidence="2" key="1">
    <citation type="submission" date="2017-02" db="EMBL/GenBank/DDBJ databases">
        <authorList>
            <person name="Daims H."/>
        </authorList>
    </citation>
    <scope>NUCLEOTIDE SEQUENCE [LARGE SCALE GENOMIC DNA]</scope>
</reference>
<accession>A0A1R4H1X1</accession>
<evidence type="ECO:0000313" key="2">
    <source>
        <dbReference type="Proteomes" id="UP000195667"/>
    </source>
</evidence>
<sequence length="61" mass="6980">MSHHKLLALFCCRKERLDVLLQLLAVIYSVFNLGQLQPPFVLSLSKHEQHTSTSSMRTVTL</sequence>
<protein>
    <submittedName>
        <fullName evidence="1">Uncharacterized protein</fullName>
    </submittedName>
</protein>
<gene>
    <name evidence="1" type="ORF">CRENPOLYSF1_1390016</name>
</gene>
<dbReference type="EMBL" id="FUKI01000045">
    <property type="protein sequence ID" value="SJM90223.1"/>
    <property type="molecule type" value="Genomic_DNA"/>
</dbReference>
<dbReference type="AlphaFoldDB" id="A0A1R4H1X1"/>
<dbReference type="Proteomes" id="UP000195667">
    <property type="component" value="Unassembled WGS sequence"/>
</dbReference>